<organism evidence="2 3">
    <name type="scientific">Bacillus thermozeamaize</name>
    <dbReference type="NCBI Taxonomy" id="230954"/>
    <lineage>
        <taxon>Bacteria</taxon>
        <taxon>Bacillati</taxon>
        <taxon>Bacillota</taxon>
        <taxon>Bacilli</taxon>
        <taxon>Bacillales</taxon>
        <taxon>Bacillaceae</taxon>
        <taxon>Bacillus</taxon>
    </lineage>
</organism>
<evidence type="ECO:0000313" key="3">
    <source>
        <dbReference type="Proteomes" id="UP000196475"/>
    </source>
</evidence>
<dbReference type="AlphaFoldDB" id="A0A1Y3PLM1"/>
<evidence type="ECO:0000256" key="1">
    <source>
        <dbReference type="SAM" id="Phobius"/>
    </source>
</evidence>
<sequence>MSCSWIHSFCHRHMYRMVVVRMRDGRRYYGRLMGVDGHYVYLRPYPWPVAGGADEVTVTHAVGTGDSPMAEEVQFFFPGILPLALFGILAIGLASRWW</sequence>
<dbReference type="EMBL" id="LZRT01000063">
    <property type="protein sequence ID" value="OUM88252.1"/>
    <property type="molecule type" value="Genomic_DNA"/>
</dbReference>
<proteinExistence type="predicted"/>
<name>A0A1Y3PLM1_9BACI</name>
<protein>
    <submittedName>
        <fullName evidence="2">Uncharacterized protein</fullName>
    </submittedName>
</protein>
<evidence type="ECO:0000313" key="2">
    <source>
        <dbReference type="EMBL" id="OUM88252.1"/>
    </source>
</evidence>
<feature type="transmembrane region" description="Helical" evidence="1">
    <location>
        <begin position="75"/>
        <end position="94"/>
    </location>
</feature>
<keyword evidence="1" id="KW-0812">Transmembrane</keyword>
<dbReference type="Proteomes" id="UP000196475">
    <property type="component" value="Unassembled WGS sequence"/>
</dbReference>
<keyword evidence="1" id="KW-0472">Membrane</keyword>
<comment type="caution">
    <text evidence="2">The sequence shown here is derived from an EMBL/GenBank/DDBJ whole genome shotgun (WGS) entry which is preliminary data.</text>
</comment>
<accession>A0A1Y3PLM1</accession>
<reference evidence="3" key="1">
    <citation type="submission" date="2016-06" db="EMBL/GenBank/DDBJ databases">
        <authorList>
            <person name="Nascimento L."/>
            <person name="Pereira R.V."/>
            <person name="Martins L.F."/>
            <person name="Quaggio R.B."/>
            <person name="Silva A.M."/>
            <person name="Setubal J.C."/>
        </authorList>
    </citation>
    <scope>NUCLEOTIDE SEQUENCE [LARGE SCALE GENOMIC DNA]</scope>
</reference>
<keyword evidence="1" id="KW-1133">Transmembrane helix</keyword>
<gene>
    <name evidence="2" type="ORF">BAA01_08810</name>
</gene>